<accession>A0A3S0S0T5</accession>
<dbReference type="AlphaFoldDB" id="A0A3S0S0T5"/>
<feature type="domain" description="Peptidase M15C" evidence="2">
    <location>
        <begin position="162"/>
        <end position="243"/>
    </location>
</feature>
<keyword evidence="1" id="KW-0732">Signal</keyword>
<keyword evidence="4" id="KW-1185">Reference proteome</keyword>
<dbReference type="Pfam" id="PF13539">
    <property type="entry name" value="Peptidase_M15_4"/>
    <property type="match status" value="1"/>
</dbReference>
<dbReference type="RefSeq" id="WP_126679224.1">
    <property type="nucleotide sequence ID" value="NZ_RYYU01000001.1"/>
</dbReference>
<comment type="caution">
    <text evidence="3">The sequence shown here is derived from an EMBL/GenBank/DDBJ whole genome shotgun (WGS) entry which is preliminary data.</text>
</comment>
<evidence type="ECO:0000313" key="4">
    <source>
        <dbReference type="Proteomes" id="UP000278983"/>
    </source>
</evidence>
<proteinExistence type="predicted"/>
<feature type="chain" id="PRO_5018733206" evidence="1">
    <location>
        <begin position="28"/>
        <end position="246"/>
    </location>
</feature>
<sequence>MKDKARFLFLMLFVAMVSVQFPTNAEANEPRIKMLHDWQPGMVVSEFDVMQAGIERCFMILDIDMDVWSRINGKSWRQGCPVKRKDLRYLRLLHRNKDGNIQTGEMVVNSAVAERVIEIFKELYLQEYRIESIFLVDNYGADDDKSMEANNTSCFNYRKVEGSVNLSKHAYGLAIDINPRYNPYVRRGKVSPQNGVKYAYDREKRNDIPYKIDRNDLAYKLFKRAGAIWGGDWKTMKDYQHFQFSM</sequence>
<protein>
    <submittedName>
        <fullName evidence="3">M15 family peptidase</fullName>
    </submittedName>
</protein>
<dbReference type="SUPFAM" id="SSF55166">
    <property type="entry name" value="Hedgehog/DD-peptidase"/>
    <property type="match status" value="1"/>
</dbReference>
<dbReference type="Proteomes" id="UP000278983">
    <property type="component" value="Unassembled WGS sequence"/>
</dbReference>
<name>A0A3S0S0T5_9BACT</name>
<evidence type="ECO:0000313" key="3">
    <source>
        <dbReference type="EMBL" id="RUL60131.1"/>
    </source>
</evidence>
<gene>
    <name evidence="3" type="ORF">EHV08_10500</name>
</gene>
<feature type="signal peptide" evidence="1">
    <location>
        <begin position="1"/>
        <end position="27"/>
    </location>
</feature>
<dbReference type="Gene3D" id="3.30.1380.10">
    <property type="match status" value="1"/>
</dbReference>
<dbReference type="GO" id="GO:0008233">
    <property type="term" value="F:peptidase activity"/>
    <property type="evidence" value="ECO:0007669"/>
    <property type="project" value="InterPro"/>
</dbReference>
<evidence type="ECO:0000259" key="2">
    <source>
        <dbReference type="Pfam" id="PF13539"/>
    </source>
</evidence>
<dbReference type="OrthoDB" id="9799970at2"/>
<dbReference type="EMBL" id="RYYU01000001">
    <property type="protein sequence ID" value="RUL60131.1"/>
    <property type="molecule type" value="Genomic_DNA"/>
</dbReference>
<organism evidence="3 4">
    <name type="scientific">Prevotella koreensis</name>
    <dbReference type="NCBI Taxonomy" id="2490854"/>
    <lineage>
        <taxon>Bacteria</taxon>
        <taxon>Pseudomonadati</taxon>
        <taxon>Bacteroidota</taxon>
        <taxon>Bacteroidia</taxon>
        <taxon>Bacteroidales</taxon>
        <taxon>Prevotellaceae</taxon>
        <taxon>Prevotella</taxon>
    </lineage>
</organism>
<dbReference type="InterPro" id="IPR009045">
    <property type="entry name" value="Zn_M74/Hedgehog-like"/>
</dbReference>
<dbReference type="InterPro" id="IPR039561">
    <property type="entry name" value="Peptidase_M15C"/>
</dbReference>
<evidence type="ECO:0000256" key="1">
    <source>
        <dbReference type="SAM" id="SignalP"/>
    </source>
</evidence>
<reference evidence="3 4" key="1">
    <citation type="submission" date="2018-12" db="EMBL/GenBank/DDBJ databases">
        <title>Genome sequencing of Prevotella sp. KCOM 3155 (= JS262).</title>
        <authorList>
            <person name="Kook J.-K."/>
            <person name="Park S.-N."/>
            <person name="Lim Y.K."/>
        </authorList>
    </citation>
    <scope>NUCLEOTIDE SEQUENCE [LARGE SCALE GENOMIC DNA]</scope>
    <source>
        <strain evidence="3 4">KCOM 3155</strain>
    </source>
</reference>